<gene>
    <name evidence="1" type="ORF">PCOR1329_LOCUS38872</name>
</gene>
<reference evidence="1" key="1">
    <citation type="submission" date="2023-10" db="EMBL/GenBank/DDBJ databases">
        <authorList>
            <person name="Chen Y."/>
            <person name="Shah S."/>
            <person name="Dougan E. K."/>
            <person name="Thang M."/>
            <person name="Chan C."/>
        </authorList>
    </citation>
    <scope>NUCLEOTIDE SEQUENCE [LARGE SCALE GENOMIC DNA]</scope>
</reference>
<evidence type="ECO:0000313" key="1">
    <source>
        <dbReference type="EMBL" id="CAK0844901.1"/>
    </source>
</evidence>
<name>A0ABN9THB6_9DINO</name>
<organism evidence="1 2">
    <name type="scientific">Prorocentrum cordatum</name>
    <dbReference type="NCBI Taxonomy" id="2364126"/>
    <lineage>
        <taxon>Eukaryota</taxon>
        <taxon>Sar</taxon>
        <taxon>Alveolata</taxon>
        <taxon>Dinophyceae</taxon>
        <taxon>Prorocentrales</taxon>
        <taxon>Prorocentraceae</taxon>
        <taxon>Prorocentrum</taxon>
    </lineage>
</organism>
<proteinExistence type="predicted"/>
<sequence length="123" mass="14191">MAREFCEAVAEGREYQMSNEDRRSWMPESRPHDDGIFLVQTNAKKDGSLFRNMFYLKPIGIEERNYIVGLQTSLDEADAEKMAAAHDACSTLDENMIKLEKLLAGKFWIYTSMRRQVNACEES</sequence>
<dbReference type="EMBL" id="CAUYUJ010014702">
    <property type="protein sequence ID" value="CAK0844901.1"/>
    <property type="molecule type" value="Genomic_DNA"/>
</dbReference>
<dbReference type="Proteomes" id="UP001189429">
    <property type="component" value="Unassembled WGS sequence"/>
</dbReference>
<protein>
    <submittedName>
        <fullName evidence="1">Uncharacterized protein</fullName>
    </submittedName>
</protein>
<keyword evidence="2" id="KW-1185">Reference proteome</keyword>
<accession>A0ABN9THB6</accession>
<comment type="caution">
    <text evidence="1">The sequence shown here is derived from an EMBL/GenBank/DDBJ whole genome shotgun (WGS) entry which is preliminary data.</text>
</comment>
<evidence type="ECO:0000313" key="2">
    <source>
        <dbReference type="Proteomes" id="UP001189429"/>
    </source>
</evidence>